<reference evidence="2" key="1">
    <citation type="submission" date="2021-03" db="EMBL/GenBank/DDBJ databases">
        <authorList>
            <consortium name="Genoscope - CEA"/>
            <person name="William W."/>
        </authorList>
    </citation>
    <scope>NUCLEOTIDE SEQUENCE</scope>
    <source>
        <strain evidence="2">Doubled-haploid Pahang</strain>
    </source>
</reference>
<accession>A0A804I6Q9</accession>
<organism evidence="3 4">
    <name type="scientific">Musa acuminata subsp. malaccensis</name>
    <name type="common">Wild banana</name>
    <name type="synonym">Musa malaccensis</name>
    <dbReference type="NCBI Taxonomy" id="214687"/>
    <lineage>
        <taxon>Eukaryota</taxon>
        <taxon>Viridiplantae</taxon>
        <taxon>Streptophyta</taxon>
        <taxon>Embryophyta</taxon>
        <taxon>Tracheophyta</taxon>
        <taxon>Spermatophyta</taxon>
        <taxon>Magnoliopsida</taxon>
        <taxon>Liliopsida</taxon>
        <taxon>Zingiberales</taxon>
        <taxon>Musaceae</taxon>
        <taxon>Musa</taxon>
    </lineage>
</organism>
<evidence type="ECO:0000313" key="2">
    <source>
        <dbReference type="EMBL" id="CAG1840744.1"/>
    </source>
</evidence>
<dbReference type="EMBL" id="HG996469">
    <property type="protein sequence ID" value="CAG1840744.1"/>
    <property type="molecule type" value="Genomic_DNA"/>
</dbReference>
<feature type="compositionally biased region" description="Basic and acidic residues" evidence="1">
    <location>
        <begin position="1"/>
        <end position="13"/>
    </location>
</feature>
<gene>
    <name evidence="2" type="ORF">GSMUA_105380.1</name>
</gene>
<dbReference type="PANTHER" id="PTHR46862">
    <property type="entry name" value="OS07G0661900 PROTEIN"/>
    <property type="match status" value="1"/>
</dbReference>
<dbReference type="EnsemblPlants" id="Ma02_t25160.1">
    <property type="protein sequence ID" value="Ma02_p25160.1"/>
    <property type="gene ID" value="Ma02_g25160"/>
</dbReference>
<proteinExistence type="predicted"/>
<dbReference type="AlphaFoldDB" id="A0A804I6Q9"/>
<evidence type="ECO:0000313" key="3">
    <source>
        <dbReference type="EnsemblPlants" id="Ma02_p25160.1"/>
    </source>
</evidence>
<protein>
    <submittedName>
        <fullName evidence="2">(wild Malaysian banana) hypothetical protein</fullName>
    </submittedName>
</protein>
<dbReference type="Proteomes" id="UP000012960">
    <property type="component" value="Unplaced"/>
</dbReference>
<dbReference type="OrthoDB" id="185373at2759"/>
<sequence>MREQAQKQEDRQKGAFLNSPTDARSVSLADEKGGASRVAAFPQRKGKFKYTIYGLDLSDPQMGGVGIKVAEAENHFVPQELQPVEEKCKEIEERILSLKAKRDDLPPLLADWKEFLQPKRIDWLALLDRIKERNVDLYLKVIYGSYQVKGLGFQMSIAWALYVFKAVSTKDATK</sequence>
<name>A0A804I6Q9_MUSAM</name>
<keyword evidence="4" id="KW-1185">Reference proteome</keyword>
<feature type="region of interest" description="Disordered" evidence="1">
    <location>
        <begin position="1"/>
        <end position="34"/>
    </location>
</feature>
<reference evidence="3" key="2">
    <citation type="submission" date="2021-05" db="UniProtKB">
        <authorList>
            <consortium name="EnsemblPlants"/>
        </authorList>
    </citation>
    <scope>IDENTIFICATION</scope>
    <source>
        <strain evidence="3">subsp. malaccensis</strain>
    </source>
</reference>
<dbReference type="Gramene" id="Ma02_t25160.1">
    <property type="protein sequence ID" value="Ma02_p25160.1"/>
    <property type="gene ID" value="Ma02_g25160"/>
</dbReference>
<dbReference type="PANTHER" id="PTHR46862:SF2">
    <property type="entry name" value="OS02G0611400 PROTEIN"/>
    <property type="match status" value="1"/>
</dbReference>
<evidence type="ECO:0000313" key="4">
    <source>
        <dbReference type="Proteomes" id="UP000012960"/>
    </source>
</evidence>
<evidence type="ECO:0000256" key="1">
    <source>
        <dbReference type="SAM" id="MobiDB-lite"/>
    </source>
</evidence>